<dbReference type="STRING" id="50429.A0A2B4S1S1"/>
<feature type="coiled-coil region" evidence="2">
    <location>
        <begin position="4049"/>
        <end position="4087"/>
    </location>
</feature>
<feature type="compositionally biased region" description="Polar residues" evidence="3">
    <location>
        <begin position="1598"/>
        <end position="1607"/>
    </location>
</feature>
<feature type="region of interest" description="Disordered" evidence="3">
    <location>
        <begin position="2066"/>
        <end position="2096"/>
    </location>
</feature>
<feature type="coiled-coil region" evidence="2">
    <location>
        <begin position="2534"/>
        <end position="2596"/>
    </location>
</feature>
<feature type="region of interest" description="Disordered" evidence="3">
    <location>
        <begin position="3263"/>
        <end position="3283"/>
    </location>
</feature>
<keyword evidence="2" id="KW-0175">Coiled coil</keyword>
<feature type="coiled-coil region" evidence="2">
    <location>
        <begin position="316"/>
        <end position="372"/>
    </location>
</feature>
<accession>A0A2B4S1S1</accession>
<dbReference type="PROSITE" id="PS50069">
    <property type="entry name" value="CULLIN_2"/>
    <property type="match status" value="1"/>
</dbReference>
<dbReference type="EMBL" id="LSMT01000210">
    <property type="protein sequence ID" value="PFX23356.1"/>
    <property type="molecule type" value="Genomic_DNA"/>
</dbReference>
<proteinExistence type="inferred from homology"/>
<feature type="coiled-coil region" evidence="2">
    <location>
        <begin position="839"/>
        <end position="876"/>
    </location>
</feature>
<feature type="coiled-coil region" evidence="2">
    <location>
        <begin position="4143"/>
        <end position="4202"/>
    </location>
</feature>
<sequence>MDGDSKRDRHEKDYPSEMRDEGTTEGENYKERRGSSEEDGTDTKVLTGEEKPYIYRRDAACQTIAENDSVTTGREMESKEAEEGISLDESPDNSTASIRVLVSDPKLLRPEESNPTTQPSCGSLEEGENLERNKEDKNSQKPSNENTFDFPGDDNLTDSCGAESRLAVITEDDESELPQSKSPVDDQDLIRQLNTNNKMLQDKFNLLCELVGKEFVEEIPELKNEKVEGKDLLESINDLYTESEQLTDELKQVDAQIRELAATRSDWLADLNKRLENEEIEVLRSLGEIEKCLRRNDDKKLTEHLLKEKEDVCTKLDEISNLLNEQKEAMVELGSKEDKTISGLMCKMDVLKDDLNEKAQQHKYKSKALEAAKKASGEEKEDYQKSFINLKLQLAALEEGIPKTKNDGYPKRQSNNEFPTEIMSVVKSNADAEDKRERLEKEIKRTENEIERCGRMLEKRINRLRPFKRKLARIRSSLDLMGTLPDNESKKVPNDPTDHVDDPVDIDSEPLFVDKQRLFDEAEGIREKEAEIERRTEELDLGMSKIDLPYELKRELTDDITSAEKVGMTQGYKVAAEKELQCLKEKINEEESKLREVGYSDPIQLIQALEEKQKLLRGKAGLDQLLKGDSSGVDEQNPDVDQLELLFSQRERLLEKIHALDSDISYEQHNFIDAMQFKNNGKIYGDSDSNIKGLIASKENLFLELKDTNEKILQSLNTGALRGPQSEFIEELVERKVKLEDDINKFQDSIDNEMARASEMLVALLEQKAEITREFKSDTERATDVVERLQESIADDPDKNDNKSVSDEIKTFVNEACLILNPETTPTITKERKELCHKQQLMENLVKREAEKLTEAKRKGQDLIEIERALKNAIEEKFPIDFRLKEMDEHDAKEDKIKLPSKMRKQNERQADAKELAKYRDSDTTRRTTSDDALIEKSIQEIQKEKNERSETELPLPIADEKCEEEMGIANKELNEETEEKRRELEENLSQIDNRLEIMLQDCDPSDEPQKSVLENVTTLIATKAKLQEDLQLAQLFEDLLKQKELSSEEQCSGSGPNKDSYQRKIKLGSDLKKLNDMIDRRERKIRKIEAEKDAKEEQLKILNCERRELDVKMQLLKETITTARAEVEAALEEMQVNISGQERLSDEEQLALNQELEVLENAIEQGNQELQEVEEELNLLKQEVHESKDSIHMDILDLEKSLVEKESLRDYLAEIDRALDDNYDSDSNGQEYPASIEELREKKNKLKLRLDDVQKEKTKLHIGFEDEEMNEVMDDLKQQKRELEARKEQISDIIRESGVVGMLAEKVRKNGDSMPRFHIHGILADMARGEKTLIELIKERQDLKLAAQRQSENLKNLIDLLSSKIGENLVSSLVTLDTEENESEGKNQHQAVIDEVEANGVTISDILNDMSEENKQLSDINGELNSDLETLKEIIGEELIDALLSERPPSEEAEFEGVVDAVRNRGETLESILREQKETNELIGDMLGKDLLRDILDIEDKPHNSSWNISAPAVMRKYDEDLENVIKAYEKELDNLSRENSLLKENLGTDLSRALLQMSKMPKTPISIEGTEQELQPGVQDGKITRDELLENKTLALETTQESEYSSQKDADSDITPIEETESEIRKKGKRRRKREMKRKAAGYGSPEVETLKDKDHKIQTNVSISEELFTGNKNMLADAETPLQLDGRSSIEPNYLPPILDKILSSYFDSPADRHTSDLAVEEEEIIKQPLNAPIIMRASGKTLEDVIAQYERNLEKPVEVKENKEAGMDVESSIAEPDNIREMDENVKGIVDAQEKNMEMLQVLKERLGADLVHALIDDKEEGHLDDLVNDEIEANDSEMHQNQSEITEQHDDRQPQKDKAVFSAEGSLTDVMDDKEIVLQQNQQGERTSNARVLRAPNIALENRKTLFDVIASYEDGLDSLRSKLGPSLTNTLLGMETLSTVEGGALDDEEGAKVPQESLTCGETHEEREEKAPDKDLAKENDIALPDRGSVLFSTEGVNCLEKELRAPELMATSGKTLEEVIEDYEDRIKEEISELQSLVGLLKDKLGNDLYHTLLPHSDFRDEETSGKDETDQGLPTKRDPDSLDIKSGESEHDLKSTYLLKDDGETVENILRKYEKQIDELSSLVTGEDYGDVSISQLISNYEDKISDLERDNEALADRLSGLAKLVGRNLLHKLENVENEDFQKKEEVDEVGQKDDINAPIMMQKNDQTLERVIKSYEKELEALRKLYSNQGENTCMEDIVRDYEEKIDDLKSKNKDAMDNYNTLANKVGNDLVQDILASLPDEDHQSDDEMPSANNASHLNAPFIMKRDVDSSLQDVLELYEKALGLFPGTPNEENFVDAKMSTFDNLKKENEILKEAIGNQEVTDLILTAEEETQATAPTKRKPDSSKSSEHSSGDGLDDKPVSPDEDKPHDTELERHEDPTTTNVFKTPEKELETIQKSPTAGSKESDSFTELIKDLEDRSEELENEKKHLVEMMNHLERNIGPNLTYDLHNLKRSDKESDTYTLDDKKSSNLEAPIIMKNENRALEDVLKNYEKELEVLRKLVPDQGEEGNTISGIVKDYEDKLENLTKTNNALEDGLRGLRGKIGDGLFEDLQPEVNNLEVIDGYETSAKEEVGQVKTKRALKAIEILNNSQEPLEDIVAMYEKGLENLKRENKVYTDGIGKDLAEALLVMAEKEDCFLSSQFDAKELEALSPSTEDLSYKCSPTGEYKDARKFTGTCKEDTQGPSRSKLDTDDRKTHSDELKAISLLEDEGLNLETILKRYEKELDALGQITTGENEDDVNVSDPIANLQNNIERSEDEKRILMERLQHLEDTVGAELYAALDCFKKEREKDDEKVDSCDERMDINVINVMKYEEKNLEDIINNYEKELLALRKLVPGQDDEKYSVADVIKEYEGKIKDLQEQNTDLRLIHNQLEENIGGSLFEDLKSARRPSSGSTEKLSEEQERTEKLQAKNRRVLPLERWIEFYEQDLDEKEKEINTLKTFVGPRLAKFLLNLAVEKQIPLFVDSQKQSTVDCEESKVPFTSMSPEKRLEGNFQSFDDNNNDEEDVRSIPGSDYLRAQLHIRDEGKTVEDVLIKYEKELGIRSKELSAGDGVSVLQVAADYEEKIGKLEKEKDHLSSRLDDIEHKIGTTLLNKIEQREQEKVSVVNNENQEDDMANNLKAPEIVRSEGKTLENIINRYEKELTALRSLVPKDGDEVSSITDIVKSYEDKVDQLRAESERKRLDSDRLVQRIGPKLVGDIKKLNEISSSEESDGAMQPDNSSEFRFEKQDKDLKVTKIMDVKKSTLEDVLETYENALGVLLSDASPFSDELNTGNVIAEYNNPVEELQKENELLKNSIGPTLSERLLAIAKDDYSGAHKNESEDGETVEIRDPCLDESRFSKTSKYPSRPRSNLSSPVETTAEIVIIEGGQTIEDISKNYEKEQGVLKSLVPDQSDKSARDLENPALEMEKGKDDLKAPFIMQKEGKSLENILRKYERELEALRKADPGKEGKTCTITGIVNEYEEKIEELKTQSESLKDELDFLKERIGPELAEDVMSMKRNTAKGGTNATERGHRSNKTPKYKAMKIMQEKETTLKDVLESYETMLTIKSDDGAFSSAEQLKILRGKVGSELTNELLLPQTETEVGMKQKWRAVTRLKEENTTLADILETYELELERLTIEKNAIEALVKDDENNGQSVLDVISQYEDEIEHLKSQNIEMESKMSTLIARMGDNLVNDVLRLSFKEKTRLKSSTKALKIMEDEEKQLSVILQEYENEIGKLSRENETLKTIANTERGVENGDSITNLVTNYEMKIQELVKEKQDIETNFGMLADGVGRDVADKILSPSDAEETLPLNALKIMKNEQKTLAEVTKQYENSLQSMKREIAAMHHLVSEDPEKSSLWDKVSEYEDEISNLKNKVREQTLLEKKIGMDLAQQLKTLGENKTEGIVLRAVEVMERKSDTTLEDILKDYENELEKKDHEILTLKELVSGDILSIATSQESEIDELKNVRKIIAKELDVLSDKVGRELVNEILNTSNKTPTTESHRGYHNLVQRMEDEEKSLADILDEYEMEIVEKRNENDELAKKEATFTKLYDKIGSDLLNEILMDNLPESSRTDVKPPFEALALMAEEEKTLGEVILGYERELNKLKRENGALHALTEKESLADRSDLACFSEYEEKIQKLSSENLESNKRLQKLTLTVGVELVEELLNLPDRVNNVPLEPINDLQALRTVEENQITLARVLQNYEDRLREKGNVGVGPLVFRKALTEDVKLAQIVHVDEKEPVISISEDERNPKSQYQEAEEMLTLENSREGEEIKSGDQHQVKTLVSENEALRFKLRRLSKRVGAELAEELMRSQEDDSNDMNAAVTFASVRELDAFNDVVTERVTLAQVLESYEMQLKKPRQVKMTDFSGPVIASHIVCENSTGANSAPTDESGSTDLTMPSSQILEEDCEISDQDDVNHYFAPNPGEANLVPSEERTSFSDKLKDTDDREKADLCDMDISALKNLFPKEPKITIPNQESPLPLQVQEVINEEILSVEVSRHEEHFNLEYMEELFSDDLPEENKNDQSEVPNSIWSEKYLAETKAATEIENENEDLDSLRDRVKKLEKALEEETNLKQKYEKDIQDLLQDIVDLKMKNVDDDDGETPEETRKRIMEEIELKQDNKQLQEDLTNERKRRLSIEESKRDLLDELNSLMREKELLLKQKNDDNQNGKLLEDMINLRKKIGELDTENKRLKKEVKELKEALSEVIVTHDEEKNKVLEECEKEKSEMMEELVASKRELESQLQELFAMNDDLKGTINSLQEELRESSERFSAEIDVPNENGESETLKDINHGENRLLTQTLKQEGEDEERSPSIELKNLDEQWKTEKDELQEIFKAEKERLQKTFDDELKRKLAENDEQHKQRIEEMTMEINRKFSKEKKEVKASVERRIYEQLLDKNIAAETDFQEILSKILQEHSKEIENVENDIRKAEERFQEDKNKLLEKNHSEKEALKKMHEEEKKVLESTIQNLLKEVVKLKHQRKEIRMIHKKEKETMEEIYERDRIKLKEDWELYKRDLLSKLEEEFDIKLANETQKLEKNFEDLKEQLEKAEHRRKELEDRLKGYAIDSDQARVYEDDKGGRSGQEDEVYAKELRSVKKTLEEEYDKKLKEQKLKFEETLQGLRREIGNLQEKRRLIQDKIYNQDPSLVDRNLVEKSIANYKMEILSKMEEEFAQKIAREKKSLEETISEQQLEIDELKRQRWELRNQLRRDRSNLEEEFELEKERMENQFLKEKEELKNKLEARLQRQMTKRAEKVNRAISPIFTESPYSPQDSPRRLRSENLALRDDNQRLEQEMRQLTSQLQTLESNFQEIMCSERTKVEKMKRIQERMPKKVTFSDEVETRSLGYTAGDPNETVLQELRHRDSQVRELLEQKHFYEEVLSELCEEAGLFELDQNVVV</sequence>
<gene>
    <name evidence="5" type="ORF">AWC38_SpisGene12099</name>
</gene>
<feature type="coiled-coil region" evidence="2">
    <location>
        <begin position="4589"/>
        <end position="4821"/>
    </location>
</feature>
<protein>
    <recommendedName>
        <fullName evidence="4">Cullin family profile domain-containing protein</fullName>
    </recommendedName>
</protein>
<feature type="region of interest" description="Disordered" evidence="3">
    <location>
        <begin position="2381"/>
        <end position="2461"/>
    </location>
</feature>
<comment type="caution">
    <text evidence="5">The sequence shown here is derived from an EMBL/GenBank/DDBJ whole genome shotgun (WGS) entry which is preliminary data.</text>
</comment>
<feature type="coiled-coil region" evidence="2">
    <location>
        <begin position="2020"/>
        <end position="2047"/>
    </location>
</feature>
<feature type="coiled-coil region" evidence="2">
    <location>
        <begin position="236"/>
        <end position="288"/>
    </location>
</feature>
<feature type="region of interest" description="Disordered" evidence="3">
    <location>
        <begin position="4472"/>
        <end position="4493"/>
    </location>
</feature>
<feature type="coiled-coil region" evidence="2">
    <location>
        <begin position="5225"/>
        <end position="5310"/>
    </location>
</feature>
<feature type="coiled-coil region" evidence="2">
    <location>
        <begin position="2215"/>
        <end position="2276"/>
    </location>
</feature>
<feature type="coiled-coil region" evidence="2">
    <location>
        <begin position="3482"/>
        <end position="3544"/>
    </location>
</feature>
<dbReference type="OrthoDB" id="5984700at2759"/>
<feature type="compositionally biased region" description="Basic and acidic residues" evidence="3">
    <location>
        <begin position="4481"/>
        <end position="4493"/>
    </location>
</feature>
<feature type="compositionally biased region" description="Basic and acidic residues" evidence="3">
    <location>
        <begin position="47"/>
        <end position="59"/>
    </location>
</feature>
<feature type="region of interest" description="Disordered" evidence="3">
    <location>
        <begin position="484"/>
        <end position="506"/>
    </location>
</feature>
<organism evidence="5 6">
    <name type="scientific">Stylophora pistillata</name>
    <name type="common">Smooth cauliflower coral</name>
    <dbReference type="NCBI Taxonomy" id="50429"/>
    <lineage>
        <taxon>Eukaryota</taxon>
        <taxon>Metazoa</taxon>
        <taxon>Cnidaria</taxon>
        <taxon>Anthozoa</taxon>
        <taxon>Hexacorallia</taxon>
        <taxon>Scleractinia</taxon>
        <taxon>Astrocoeniina</taxon>
        <taxon>Pocilloporidae</taxon>
        <taxon>Stylophora</taxon>
    </lineage>
</organism>
<feature type="coiled-coil region" evidence="2">
    <location>
        <begin position="1072"/>
        <end position="1191"/>
    </location>
</feature>
<feature type="compositionally biased region" description="Basic and acidic residues" evidence="3">
    <location>
        <begin position="1851"/>
        <end position="1862"/>
    </location>
</feature>
<name>A0A2B4S1S1_STYPI</name>
<feature type="compositionally biased region" description="Basic and acidic residues" evidence="3">
    <location>
        <begin position="2953"/>
        <end position="2962"/>
    </location>
</feature>
<feature type="compositionally biased region" description="Basic and acidic residues" evidence="3">
    <location>
        <begin position="905"/>
        <end position="930"/>
    </location>
</feature>
<feature type="coiled-coil region" evidence="2">
    <location>
        <begin position="4958"/>
        <end position="5039"/>
    </location>
</feature>
<feature type="domain" description="Cullin family profile" evidence="4">
    <location>
        <begin position="4981"/>
        <end position="5257"/>
    </location>
</feature>
<feature type="coiled-coil region" evidence="2">
    <location>
        <begin position="729"/>
        <end position="774"/>
    </location>
</feature>
<evidence type="ECO:0000256" key="2">
    <source>
        <dbReference type="SAM" id="Coils"/>
    </source>
</evidence>
<feature type="coiled-coil region" evidence="2">
    <location>
        <begin position="1334"/>
        <end position="1361"/>
    </location>
</feature>
<dbReference type="PANTHER" id="PTHR23159:SF31">
    <property type="entry name" value="CENTROSOME-ASSOCIATED PROTEIN CEP250 ISOFORM X1"/>
    <property type="match status" value="1"/>
</dbReference>
<feature type="compositionally biased region" description="Basic and acidic residues" evidence="3">
    <location>
        <begin position="3373"/>
        <end position="3396"/>
    </location>
</feature>
<evidence type="ECO:0000313" key="5">
    <source>
        <dbReference type="EMBL" id="PFX23356.1"/>
    </source>
</evidence>
<reference evidence="6" key="1">
    <citation type="journal article" date="2017" name="bioRxiv">
        <title>Comparative analysis of the genomes of Stylophora pistillata and Acropora digitifera provides evidence for extensive differences between species of corals.</title>
        <authorList>
            <person name="Voolstra C.R."/>
            <person name="Li Y."/>
            <person name="Liew Y.J."/>
            <person name="Baumgarten S."/>
            <person name="Zoccola D."/>
            <person name="Flot J.-F."/>
            <person name="Tambutte S."/>
            <person name="Allemand D."/>
            <person name="Aranda M."/>
        </authorList>
    </citation>
    <scope>NUCLEOTIDE SEQUENCE [LARGE SCALE GENOMIC DNA]</scope>
</reference>
<feature type="coiled-coil region" evidence="2">
    <location>
        <begin position="1237"/>
        <end position="1297"/>
    </location>
</feature>
<feature type="region of interest" description="Disordered" evidence="3">
    <location>
        <begin position="3373"/>
        <end position="3412"/>
    </location>
</feature>
<feature type="compositionally biased region" description="Basic and acidic residues" evidence="3">
    <location>
        <begin position="129"/>
        <end position="139"/>
    </location>
</feature>
<feature type="compositionally biased region" description="Basic and acidic residues" evidence="3">
    <location>
        <begin position="1"/>
        <end position="36"/>
    </location>
</feature>
<evidence type="ECO:0000259" key="4">
    <source>
        <dbReference type="PROSITE" id="PS50069"/>
    </source>
</evidence>
<comment type="similarity">
    <text evidence="1">Belongs to the cullin family.</text>
</comment>
<feature type="coiled-coil region" evidence="2">
    <location>
        <begin position="5078"/>
        <end position="5191"/>
    </location>
</feature>
<dbReference type="Proteomes" id="UP000225706">
    <property type="component" value="Unassembled WGS sequence"/>
</dbReference>
<feature type="coiled-coil region" evidence="2">
    <location>
        <begin position="3115"/>
        <end position="3142"/>
    </location>
</feature>
<feature type="coiled-coil region" evidence="2">
    <location>
        <begin position="3213"/>
        <end position="3240"/>
    </location>
</feature>
<feature type="region of interest" description="Disordered" evidence="3">
    <location>
        <begin position="1598"/>
        <end position="1648"/>
    </location>
</feature>
<feature type="coiled-coil region" evidence="2">
    <location>
        <begin position="422"/>
        <end position="456"/>
    </location>
</feature>
<feature type="coiled-coil region" evidence="2">
    <location>
        <begin position="3652"/>
        <end position="3728"/>
    </location>
</feature>
<feature type="coiled-coil region" evidence="2">
    <location>
        <begin position="3968"/>
        <end position="4024"/>
    </location>
</feature>
<feature type="compositionally biased region" description="Basic residues" evidence="3">
    <location>
        <begin position="1628"/>
        <end position="1642"/>
    </location>
</feature>
<feature type="coiled-coil region" evidence="2">
    <location>
        <begin position="1516"/>
        <end position="1547"/>
    </location>
</feature>
<evidence type="ECO:0000313" key="6">
    <source>
        <dbReference type="Proteomes" id="UP000225706"/>
    </source>
</evidence>
<feature type="region of interest" description="Disordered" evidence="3">
    <location>
        <begin position="2941"/>
        <end position="2962"/>
    </location>
</feature>
<feature type="compositionally biased region" description="Polar residues" evidence="3">
    <location>
        <begin position="3397"/>
        <end position="3412"/>
    </location>
</feature>
<feature type="region of interest" description="Disordered" evidence="3">
    <location>
        <begin position="1949"/>
        <end position="1980"/>
    </location>
</feature>
<feature type="coiled-coil region" evidence="2">
    <location>
        <begin position="960"/>
        <end position="1002"/>
    </location>
</feature>
<keyword evidence="6" id="KW-1185">Reference proteome</keyword>
<feature type="coiled-coil region" evidence="2">
    <location>
        <begin position="2862"/>
        <end position="2931"/>
    </location>
</feature>
<feature type="coiled-coil region" evidence="2">
    <location>
        <begin position="2758"/>
        <end position="2827"/>
    </location>
</feature>
<dbReference type="PANTHER" id="PTHR23159">
    <property type="entry name" value="CENTROSOMAL PROTEIN 2"/>
    <property type="match status" value="1"/>
</dbReference>
<evidence type="ECO:0000256" key="1">
    <source>
        <dbReference type="PROSITE-ProRule" id="PRU00330"/>
    </source>
</evidence>
<feature type="compositionally biased region" description="Basic and acidic residues" evidence="3">
    <location>
        <begin position="487"/>
        <end position="502"/>
    </location>
</feature>
<feature type="region of interest" description="Disordered" evidence="3">
    <location>
        <begin position="1841"/>
        <end position="1862"/>
    </location>
</feature>
<feature type="region of interest" description="Disordered" evidence="3">
    <location>
        <begin position="903"/>
        <end position="930"/>
    </location>
</feature>
<feature type="region of interest" description="Disordered" evidence="3">
    <location>
        <begin position="2729"/>
        <end position="2749"/>
    </location>
</feature>
<feature type="coiled-coil region" evidence="2">
    <location>
        <begin position="5334"/>
        <end position="5368"/>
    </location>
</feature>
<feature type="compositionally biased region" description="Basic and acidic residues" evidence="3">
    <location>
        <begin position="2392"/>
        <end position="2431"/>
    </location>
</feature>
<feature type="coiled-coil region" evidence="2">
    <location>
        <begin position="2111"/>
        <end position="2173"/>
    </location>
</feature>
<feature type="coiled-coil region" evidence="2">
    <location>
        <begin position="3755"/>
        <end position="3826"/>
    </location>
</feature>
<evidence type="ECO:0000256" key="3">
    <source>
        <dbReference type="SAM" id="MobiDB-lite"/>
    </source>
</evidence>
<dbReference type="InterPro" id="IPR016158">
    <property type="entry name" value="Cullin_homology"/>
</dbReference>
<feature type="region of interest" description="Disordered" evidence="3">
    <location>
        <begin position="1"/>
        <end position="164"/>
    </location>
</feature>
<feature type="compositionally biased region" description="Basic and acidic residues" evidence="3">
    <location>
        <begin position="1968"/>
        <end position="1980"/>
    </location>
</feature>